<feature type="compositionally biased region" description="Basic and acidic residues" evidence="1">
    <location>
        <begin position="95"/>
        <end position="105"/>
    </location>
</feature>
<evidence type="ECO:0000313" key="3">
    <source>
        <dbReference type="Proteomes" id="UP001187192"/>
    </source>
</evidence>
<evidence type="ECO:0000256" key="1">
    <source>
        <dbReference type="SAM" id="MobiDB-lite"/>
    </source>
</evidence>
<evidence type="ECO:0000313" key="2">
    <source>
        <dbReference type="EMBL" id="GMN31051.1"/>
    </source>
</evidence>
<dbReference type="AlphaFoldDB" id="A0AA87ZQT7"/>
<dbReference type="Proteomes" id="UP001187192">
    <property type="component" value="Unassembled WGS sequence"/>
</dbReference>
<feature type="region of interest" description="Disordered" evidence="1">
    <location>
        <begin position="42"/>
        <end position="105"/>
    </location>
</feature>
<name>A0AA87ZQT7_FICCA</name>
<feature type="compositionally biased region" description="Polar residues" evidence="1">
    <location>
        <begin position="45"/>
        <end position="72"/>
    </location>
</feature>
<protein>
    <submittedName>
        <fullName evidence="2">Uncharacterized protein</fullName>
    </submittedName>
</protein>
<accession>A0AA87ZQT7</accession>
<sequence length="105" mass="11861">MIGMLRLEIALIIDSEAIPSTTIAECVKCALCTKYHLNKKKENQLRQSEVPRNQNRGNFGNQCRSQGGQWNNNKRKGNFTNQRNHNNRQGGGDAMRNRGAIEDSC</sequence>
<gene>
    <name evidence="2" type="ORF">TIFTF001_003083</name>
</gene>
<keyword evidence="3" id="KW-1185">Reference proteome</keyword>
<reference evidence="2" key="1">
    <citation type="submission" date="2023-07" db="EMBL/GenBank/DDBJ databases">
        <title>draft genome sequence of fig (Ficus carica).</title>
        <authorList>
            <person name="Takahashi T."/>
            <person name="Nishimura K."/>
        </authorList>
    </citation>
    <scope>NUCLEOTIDE SEQUENCE</scope>
</reference>
<organism evidence="2 3">
    <name type="scientific">Ficus carica</name>
    <name type="common">Common fig</name>
    <dbReference type="NCBI Taxonomy" id="3494"/>
    <lineage>
        <taxon>Eukaryota</taxon>
        <taxon>Viridiplantae</taxon>
        <taxon>Streptophyta</taxon>
        <taxon>Embryophyta</taxon>
        <taxon>Tracheophyta</taxon>
        <taxon>Spermatophyta</taxon>
        <taxon>Magnoliopsida</taxon>
        <taxon>eudicotyledons</taxon>
        <taxon>Gunneridae</taxon>
        <taxon>Pentapetalae</taxon>
        <taxon>rosids</taxon>
        <taxon>fabids</taxon>
        <taxon>Rosales</taxon>
        <taxon>Moraceae</taxon>
        <taxon>Ficeae</taxon>
        <taxon>Ficus</taxon>
    </lineage>
</organism>
<dbReference type="EMBL" id="BTGU01000003">
    <property type="protein sequence ID" value="GMN31051.1"/>
    <property type="molecule type" value="Genomic_DNA"/>
</dbReference>
<proteinExistence type="predicted"/>
<comment type="caution">
    <text evidence="2">The sequence shown here is derived from an EMBL/GenBank/DDBJ whole genome shotgun (WGS) entry which is preliminary data.</text>
</comment>